<comment type="caution">
    <text evidence="1">The sequence shown here is derived from an EMBL/GenBank/DDBJ whole genome shotgun (WGS) entry which is preliminary data.</text>
</comment>
<dbReference type="AlphaFoldDB" id="A0A7K3M6H0"/>
<dbReference type="Proteomes" id="UP000460435">
    <property type="component" value="Unassembled WGS sequence"/>
</dbReference>
<dbReference type="RefSeq" id="WP_162450714.1">
    <property type="nucleotide sequence ID" value="NZ_WLZY01000004.1"/>
</dbReference>
<dbReference type="EMBL" id="WLZY01000004">
    <property type="protein sequence ID" value="NDL58018.1"/>
    <property type="molecule type" value="Genomic_DNA"/>
</dbReference>
<protein>
    <submittedName>
        <fullName evidence="1">Uncharacterized protein</fullName>
    </submittedName>
</protein>
<proteinExistence type="predicted"/>
<sequence>MNVWGSGTTAGEDGYEIPGNTVWSRPPCYYFELPHSGAEAYAQRSSFTGGPTGGGKWTLEMLEEYKDEDEGNWWDTGCAGVSLDEAIEFTENNPVTYVFPGDPIPVPDIPPEFLLEAAHDALELPAPEVSWNPQRQGDGATLVNMPTWFWLDDGPVDLEVHAEAAGNRATVDAVLSEMGFSAATAESVVCDGFGIAWAPGATSDCFLEFRRSSANQPGQTTRVQAQSHWSVEWFFNDELQGPLDPQTTQQEFLVPVAEVQARVTG</sequence>
<name>A0A7K3M6H0_9ACTN</name>
<reference evidence="1 2" key="1">
    <citation type="submission" date="2019-11" db="EMBL/GenBank/DDBJ databases">
        <authorList>
            <person name="Li X.-J."/>
            <person name="Feng X.-M."/>
        </authorList>
    </citation>
    <scope>NUCLEOTIDE SEQUENCE [LARGE SCALE GENOMIC DNA]</scope>
    <source>
        <strain evidence="1 2">XMNu-373</strain>
    </source>
</reference>
<organism evidence="1 2">
    <name type="scientific">Phytoactinopolyspora mesophila</name>
    <dbReference type="NCBI Taxonomy" id="2650750"/>
    <lineage>
        <taxon>Bacteria</taxon>
        <taxon>Bacillati</taxon>
        <taxon>Actinomycetota</taxon>
        <taxon>Actinomycetes</taxon>
        <taxon>Jiangellales</taxon>
        <taxon>Jiangellaceae</taxon>
        <taxon>Phytoactinopolyspora</taxon>
    </lineage>
</organism>
<keyword evidence="2" id="KW-1185">Reference proteome</keyword>
<evidence type="ECO:0000313" key="1">
    <source>
        <dbReference type="EMBL" id="NDL58018.1"/>
    </source>
</evidence>
<gene>
    <name evidence="1" type="ORF">F7O44_13140</name>
</gene>
<accession>A0A7K3M6H0</accession>
<evidence type="ECO:0000313" key="2">
    <source>
        <dbReference type="Proteomes" id="UP000460435"/>
    </source>
</evidence>